<dbReference type="EMBL" id="CP033138">
    <property type="protein sequence ID" value="AYO17071.1"/>
    <property type="molecule type" value="Genomic_DNA"/>
</dbReference>
<evidence type="ECO:0000313" key="2">
    <source>
        <dbReference type="EMBL" id="QGH49217.1"/>
    </source>
</evidence>
<dbReference type="Proteomes" id="UP000272136">
    <property type="component" value="Chromosome 2"/>
</dbReference>
<evidence type="ECO:0000313" key="3">
    <source>
        <dbReference type="Proteomes" id="UP000272136"/>
    </source>
</evidence>
<reference evidence="2 4" key="1">
    <citation type="journal article" date="2015" name="Genome Announc.">
        <title>Draft Genome Sequence of Vibrio owensii Strain SH-14, Which Causes Shrimp Acute Hepatopancreatic Necrosis Disease.</title>
        <authorList>
            <person name="Liu L."/>
            <person name="Xiao J."/>
            <person name="Xia X."/>
            <person name="Pan Y."/>
            <person name="Yan S."/>
            <person name="Wang Y."/>
        </authorList>
    </citation>
    <scope>NUCLEOTIDE SEQUENCE [LARGE SCALE GENOMIC DNA]</scope>
    <source>
        <strain evidence="2 4">SH14</strain>
    </source>
</reference>
<dbReference type="AlphaFoldDB" id="A0AAP9GFS5"/>
<evidence type="ECO:0000313" key="1">
    <source>
        <dbReference type="EMBL" id="AYO17071.1"/>
    </source>
</evidence>
<organism evidence="2 4">
    <name type="scientific">Vibrio owensii</name>
    <dbReference type="NCBI Taxonomy" id="696485"/>
    <lineage>
        <taxon>Bacteria</taxon>
        <taxon>Pseudomonadati</taxon>
        <taxon>Pseudomonadota</taxon>
        <taxon>Gammaproteobacteria</taxon>
        <taxon>Vibrionales</taxon>
        <taxon>Vibrionaceae</taxon>
        <taxon>Vibrio</taxon>
    </lineage>
</organism>
<reference evidence="2" key="3">
    <citation type="submission" date="2019-11" db="EMBL/GenBank/DDBJ databases">
        <title>Complete genome sequence of Vibrio owensii SH-14 isolated from shrimp with acute hepatopancreatic necrosis diease.</title>
        <authorList>
            <person name="Liang X."/>
            <person name="Wang Y."/>
        </authorList>
    </citation>
    <scope>NUCLEOTIDE SEQUENCE</scope>
    <source>
        <strain evidence="2">SH14</strain>
    </source>
</reference>
<accession>A0AAP9GFS5</accession>
<dbReference type="Proteomes" id="UP000390336">
    <property type="component" value="Chromosome 2"/>
</dbReference>
<proteinExistence type="predicted"/>
<sequence length="142" mass="15802">MKQLKLTITESLSKEAAEQKINGLAKTLIEAQKRADTSDLITAVIARVLPYVPEDDQEQIYSMLLNAGASAIAAEAQLSGVLKRVGDLTNELEEVRSQQRQDLYPDDAKLGDFEEAFEQDTQERAQDVVEEAKLEQEFNSDS</sequence>
<dbReference type="EMBL" id="CP045860">
    <property type="protein sequence ID" value="QGH49217.1"/>
    <property type="molecule type" value="Genomic_DNA"/>
</dbReference>
<dbReference type="RefSeq" id="WP_054823374.1">
    <property type="nucleotide sequence ID" value="NZ_CP033138.1"/>
</dbReference>
<evidence type="ECO:0000313" key="4">
    <source>
        <dbReference type="Proteomes" id="UP000390336"/>
    </source>
</evidence>
<gene>
    <name evidence="2" type="ORF">APZ19_19045</name>
    <name evidence="1" type="ORF">D0812_22035</name>
</gene>
<keyword evidence="3" id="KW-1185">Reference proteome</keyword>
<reference evidence="1 3" key="2">
    <citation type="submission" date="2018-10" db="EMBL/GenBank/DDBJ databases">
        <title>Whole Genome of Vibrio owensii strain 170502, isolated from Acute Hepatopancreatic Necrosis Disease (AHPND) shrimp.</title>
        <authorList>
            <person name="Yan M."/>
            <person name="Wang X."/>
            <person name="Wang Y."/>
        </authorList>
    </citation>
    <scope>NUCLEOTIDE SEQUENCE [LARGE SCALE GENOMIC DNA]</scope>
    <source>
        <strain evidence="1 3">1700302</strain>
    </source>
</reference>
<name>A0AAP9GFS5_9VIBR</name>
<protein>
    <submittedName>
        <fullName evidence="2">Uncharacterized protein</fullName>
    </submittedName>
</protein>